<dbReference type="InterPro" id="IPR001810">
    <property type="entry name" value="F-box_dom"/>
</dbReference>
<accession>A0ABR2WJ04</accession>
<evidence type="ECO:0000259" key="1">
    <source>
        <dbReference type="PROSITE" id="PS50181"/>
    </source>
</evidence>
<dbReference type="Proteomes" id="UP001479436">
    <property type="component" value="Unassembled WGS sequence"/>
</dbReference>
<dbReference type="EMBL" id="JASJQH010001363">
    <property type="protein sequence ID" value="KAK9761498.1"/>
    <property type="molecule type" value="Genomic_DNA"/>
</dbReference>
<name>A0ABR2WJ04_9FUNG</name>
<evidence type="ECO:0000313" key="3">
    <source>
        <dbReference type="Proteomes" id="UP001479436"/>
    </source>
</evidence>
<dbReference type="SUPFAM" id="SSF160631">
    <property type="entry name" value="SMI1/KNR4-like"/>
    <property type="match status" value="1"/>
</dbReference>
<protein>
    <recommendedName>
        <fullName evidence="1">F-box domain-containing protein</fullName>
    </recommendedName>
</protein>
<reference evidence="2 3" key="1">
    <citation type="submission" date="2023-04" db="EMBL/GenBank/DDBJ databases">
        <title>Genome of Basidiobolus ranarum AG-B5.</title>
        <authorList>
            <person name="Stajich J.E."/>
            <person name="Carter-House D."/>
            <person name="Gryganskyi A."/>
        </authorList>
    </citation>
    <scope>NUCLEOTIDE SEQUENCE [LARGE SCALE GENOMIC DNA]</scope>
    <source>
        <strain evidence="2 3">AG-B5</strain>
    </source>
</reference>
<organism evidence="2 3">
    <name type="scientific">Basidiobolus ranarum</name>
    <dbReference type="NCBI Taxonomy" id="34480"/>
    <lineage>
        <taxon>Eukaryota</taxon>
        <taxon>Fungi</taxon>
        <taxon>Fungi incertae sedis</taxon>
        <taxon>Zoopagomycota</taxon>
        <taxon>Entomophthoromycotina</taxon>
        <taxon>Basidiobolomycetes</taxon>
        <taxon>Basidiobolales</taxon>
        <taxon>Basidiobolaceae</taxon>
        <taxon>Basidiobolus</taxon>
    </lineage>
</organism>
<dbReference type="PROSITE" id="PS50181">
    <property type="entry name" value="FBOX"/>
    <property type="match status" value="1"/>
</dbReference>
<evidence type="ECO:0000313" key="2">
    <source>
        <dbReference type="EMBL" id="KAK9761498.1"/>
    </source>
</evidence>
<dbReference type="InterPro" id="IPR037883">
    <property type="entry name" value="Knr4/Smi1-like_sf"/>
</dbReference>
<feature type="domain" description="F-box" evidence="1">
    <location>
        <begin position="13"/>
        <end position="57"/>
    </location>
</feature>
<comment type="caution">
    <text evidence="2">The sequence shown here is derived from an EMBL/GenBank/DDBJ whole genome shotgun (WGS) entry which is preliminary data.</text>
</comment>
<sequence>MASVPDTFDSLAPSLLHSFPCELWCTVLQYLPASSWYTLGKVDLRLKGLINEGFRRLSFEQQKRLCLDLLAQRDHTAFLPETKDEDLDLPNLPPPKSLSWFPLRLGIQELVKVEPNNNNALSELFWIMGDKQFYLDDLMQRFVKKYKHLFPKDVVLLTDTFFPSPITKTTGEYNRNNYYLGPKLQDFGFFQYRNEHIHLPLSYTQFLIHFASFFHALLQTQNFTFHGIRELGYCREEFLHEFRTLELVHVKVITEDDFRYENRKGRFLLFCSIGTEYFVYIDVTESTQETFGALYGQKSNDTQVGDTVFRIADGIPEWIEMITNSQSPHYIDAILRSLDY</sequence>
<gene>
    <name evidence="2" type="ORF">K7432_013569</name>
</gene>
<proteinExistence type="predicted"/>
<keyword evidence="3" id="KW-1185">Reference proteome</keyword>